<name>A0A0R2KXK2_9LACO</name>
<keyword evidence="7 10" id="KW-1133">Transmembrane helix</keyword>
<dbReference type="EMBL" id="JQBX01000006">
    <property type="protein sequence ID" value="KRN94287.1"/>
    <property type="molecule type" value="Genomic_DNA"/>
</dbReference>
<evidence type="ECO:0000259" key="11">
    <source>
        <dbReference type="PROSITE" id="PS50893"/>
    </source>
</evidence>
<dbReference type="PATRIC" id="fig|331679.3.peg.1500"/>
<sequence>MAKTDTNVQSPQNGPGPGGRGGMRGLVEKPKNFWKSAGRLVRYLSPWMFGFIVVLILAAVSTILQIRAPKILGEATTEIFKGVLKGTAEMKAGMHINGFPIDFTKIVEILVSVGLLYVLSGLFSFVQQIVMTRVSQKAVAQLRTDFKDKMQKLPISYYDTHSNGDIMSRMANDMDNISSTLQQSLTQLVTSFFQFVGVIYMMLTISWKLTLLAIATVPLSLIVVAIVAPKSQRFFKSQQTHLGLMNDQVEETYAGHTVIKTFNHEKEAIEDFEKENEKYYQSAWKAQFISGLIMPLMNFVKNLGYLMVAVWGGIQVANGQISLGNVQAFLQYTQQFSQPITQIANIANTLQMTMASAERIFEVLDEPEMQDVHTDIKKVDTDAKVIFDNVDFRYVPEKPLIRNFNLRVEPGEMIAIVGLTGAGKTTIINLIERFYDVDSGTVYLDGNDTHNMKRSELRSHIAMVLQDTWLFTGSIRDNIKYGREGASDEEMYSAAKAAHADAFIRQLPNGYDTILNESASNISQGQRQLLTIARAFLADPEILILDEATSSVDTRTEVLIQRAMNKLLNNRTSFVVAHRLSTIRNAQNIVVVNNGQIVETGNHDHLMQQKGFYADLYNSQFASGEVI</sequence>
<feature type="transmembrane region" description="Helical" evidence="10">
    <location>
        <begin position="209"/>
        <end position="228"/>
    </location>
</feature>
<dbReference type="InterPro" id="IPR011527">
    <property type="entry name" value="ABC1_TM_dom"/>
</dbReference>
<dbReference type="CDD" id="cd03254">
    <property type="entry name" value="ABCC_Glucan_exporter_like"/>
    <property type="match status" value="1"/>
</dbReference>
<accession>A0A0R2KXK2</accession>
<evidence type="ECO:0000256" key="5">
    <source>
        <dbReference type="ARBA" id="ARBA00022741"/>
    </source>
</evidence>
<feature type="region of interest" description="Disordered" evidence="9">
    <location>
        <begin position="1"/>
        <end position="23"/>
    </location>
</feature>
<evidence type="ECO:0000256" key="8">
    <source>
        <dbReference type="ARBA" id="ARBA00023136"/>
    </source>
</evidence>
<evidence type="ECO:0000256" key="2">
    <source>
        <dbReference type="ARBA" id="ARBA00022448"/>
    </source>
</evidence>
<keyword evidence="8 10" id="KW-0472">Membrane</keyword>
<dbReference type="PANTHER" id="PTHR43394">
    <property type="entry name" value="ATP-DEPENDENT PERMEASE MDL1, MITOCHONDRIAL"/>
    <property type="match status" value="1"/>
</dbReference>
<dbReference type="GO" id="GO:0005886">
    <property type="term" value="C:plasma membrane"/>
    <property type="evidence" value="ECO:0007669"/>
    <property type="project" value="UniProtKB-SubCell"/>
</dbReference>
<proteinExistence type="predicted"/>
<protein>
    <submittedName>
        <fullName evidence="13">ABC-type multidrug transport system, ATPase and permease component</fullName>
    </submittedName>
</protein>
<feature type="compositionally biased region" description="Polar residues" evidence="9">
    <location>
        <begin position="1"/>
        <end position="13"/>
    </location>
</feature>
<evidence type="ECO:0000256" key="1">
    <source>
        <dbReference type="ARBA" id="ARBA00004651"/>
    </source>
</evidence>
<feature type="transmembrane region" description="Helical" evidence="10">
    <location>
        <begin position="184"/>
        <end position="203"/>
    </location>
</feature>
<dbReference type="InterPro" id="IPR017871">
    <property type="entry name" value="ABC_transporter-like_CS"/>
</dbReference>
<reference evidence="13 14" key="1">
    <citation type="journal article" date="2015" name="Genome Announc.">
        <title>Expanding the biotechnology potential of lactobacilli through comparative genomics of 213 strains and associated genera.</title>
        <authorList>
            <person name="Sun Z."/>
            <person name="Harris H.M."/>
            <person name="McCann A."/>
            <person name="Guo C."/>
            <person name="Argimon S."/>
            <person name="Zhang W."/>
            <person name="Yang X."/>
            <person name="Jeffery I.B."/>
            <person name="Cooney J.C."/>
            <person name="Kagawa T.F."/>
            <person name="Liu W."/>
            <person name="Song Y."/>
            <person name="Salvetti E."/>
            <person name="Wrobel A."/>
            <person name="Rasinkangas P."/>
            <person name="Parkhill J."/>
            <person name="Rea M.C."/>
            <person name="O'Sullivan O."/>
            <person name="Ritari J."/>
            <person name="Douillard F.P."/>
            <person name="Paul Ross R."/>
            <person name="Yang R."/>
            <person name="Briner A.E."/>
            <person name="Felis G.E."/>
            <person name="de Vos W.M."/>
            <person name="Barrangou R."/>
            <person name="Klaenhammer T.R."/>
            <person name="Caufield P.W."/>
            <person name="Cui Y."/>
            <person name="Zhang H."/>
            <person name="O'Toole P.W."/>
        </authorList>
    </citation>
    <scope>NUCLEOTIDE SEQUENCE [LARGE SCALE GENOMIC DNA]</scope>
    <source>
        <strain evidence="13 14">DSM 18001</strain>
    </source>
</reference>
<gene>
    <name evidence="13" type="ORF">IV81_GL001466</name>
</gene>
<dbReference type="CDD" id="cd18547">
    <property type="entry name" value="ABC_6TM_Tm288_like"/>
    <property type="match status" value="1"/>
</dbReference>
<evidence type="ECO:0000256" key="7">
    <source>
        <dbReference type="ARBA" id="ARBA00022989"/>
    </source>
</evidence>
<dbReference type="SUPFAM" id="SSF52540">
    <property type="entry name" value="P-loop containing nucleoside triphosphate hydrolases"/>
    <property type="match status" value="1"/>
</dbReference>
<feature type="transmembrane region" description="Helical" evidence="10">
    <location>
        <begin position="106"/>
        <end position="126"/>
    </location>
</feature>
<keyword evidence="4 10" id="KW-0812">Transmembrane</keyword>
<dbReference type="STRING" id="331679.IV81_GL001466"/>
<keyword evidence="6" id="KW-0067">ATP-binding</keyword>
<dbReference type="PROSITE" id="PS50893">
    <property type="entry name" value="ABC_TRANSPORTER_2"/>
    <property type="match status" value="1"/>
</dbReference>
<evidence type="ECO:0000259" key="12">
    <source>
        <dbReference type="PROSITE" id="PS50929"/>
    </source>
</evidence>
<dbReference type="PANTHER" id="PTHR43394:SF1">
    <property type="entry name" value="ATP-BINDING CASSETTE SUB-FAMILY B MEMBER 10, MITOCHONDRIAL"/>
    <property type="match status" value="1"/>
</dbReference>
<evidence type="ECO:0000256" key="10">
    <source>
        <dbReference type="SAM" id="Phobius"/>
    </source>
</evidence>
<dbReference type="InterPro" id="IPR036640">
    <property type="entry name" value="ABC1_TM_sf"/>
</dbReference>
<dbReference type="Gene3D" id="3.40.50.300">
    <property type="entry name" value="P-loop containing nucleotide triphosphate hydrolases"/>
    <property type="match status" value="1"/>
</dbReference>
<evidence type="ECO:0000256" key="9">
    <source>
        <dbReference type="SAM" id="MobiDB-lite"/>
    </source>
</evidence>
<dbReference type="GO" id="GO:0015421">
    <property type="term" value="F:ABC-type oligopeptide transporter activity"/>
    <property type="evidence" value="ECO:0007669"/>
    <property type="project" value="TreeGrafter"/>
</dbReference>
<dbReference type="Proteomes" id="UP000051859">
    <property type="component" value="Unassembled WGS sequence"/>
</dbReference>
<evidence type="ECO:0000256" key="6">
    <source>
        <dbReference type="ARBA" id="ARBA00022840"/>
    </source>
</evidence>
<evidence type="ECO:0000256" key="3">
    <source>
        <dbReference type="ARBA" id="ARBA00022475"/>
    </source>
</evidence>
<dbReference type="SUPFAM" id="SSF90123">
    <property type="entry name" value="ABC transporter transmembrane region"/>
    <property type="match status" value="1"/>
</dbReference>
<feature type="domain" description="ABC transmembrane type-1" evidence="12">
    <location>
        <begin position="52"/>
        <end position="352"/>
    </location>
</feature>
<feature type="domain" description="ABC transporter" evidence="11">
    <location>
        <begin position="385"/>
        <end position="619"/>
    </location>
</feature>
<feature type="transmembrane region" description="Helical" evidence="10">
    <location>
        <begin position="40"/>
        <end position="64"/>
    </location>
</feature>
<keyword evidence="14" id="KW-1185">Reference proteome</keyword>
<dbReference type="Gene3D" id="1.20.1560.10">
    <property type="entry name" value="ABC transporter type 1, transmembrane domain"/>
    <property type="match status" value="1"/>
</dbReference>
<dbReference type="InterPro" id="IPR039421">
    <property type="entry name" value="Type_1_exporter"/>
</dbReference>
<dbReference type="FunFam" id="3.40.50.300:FF:000287">
    <property type="entry name" value="Multidrug ABC transporter ATP-binding protein"/>
    <property type="match status" value="1"/>
</dbReference>
<dbReference type="InterPro" id="IPR003593">
    <property type="entry name" value="AAA+_ATPase"/>
</dbReference>
<evidence type="ECO:0000256" key="4">
    <source>
        <dbReference type="ARBA" id="ARBA00022692"/>
    </source>
</evidence>
<dbReference type="FunFam" id="1.20.1560.10:FF:000011">
    <property type="entry name" value="Multidrug ABC transporter ATP-binding protein"/>
    <property type="match status" value="1"/>
</dbReference>
<keyword evidence="5" id="KW-0547">Nucleotide-binding</keyword>
<comment type="caution">
    <text evidence="13">The sequence shown here is derived from an EMBL/GenBank/DDBJ whole genome shotgun (WGS) entry which is preliminary data.</text>
</comment>
<dbReference type="SMART" id="SM00382">
    <property type="entry name" value="AAA"/>
    <property type="match status" value="1"/>
</dbReference>
<dbReference type="AlphaFoldDB" id="A0A0R2KXK2"/>
<dbReference type="PROSITE" id="PS50929">
    <property type="entry name" value="ABC_TM1F"/>
    <property type="match status" value="1"/>
</dbReference>
<dbReference type="InterPro" id="IPR027417">
    <property type="entry name" value="P-loop_NTPase"/>
</dbReference>
<dbReference type="Pfam" id="PF00664">
    <property type="entry name" value="ABC_membrane"/>
    <property type="match status" value="1"/>
</dbReference>
<keyword evidence="3" id="KW-1003">Cell membrane</keyword>
<organism evidence="13 14">
    <name type="scientific">Pediococcus stilesii</name>
    <dbReference type="NCBI Taxonomy" id="331679"/>
    <lineage>
        <taxon>Bacteria</taxon>
        <taxon>Bacillati</taxon>
        <taxon>Bacillota</taxon>
        <taxon>Bacilli</taxon>
        <taxon>Lactobacillales</taxon>
        <taxon>Lactobacillaceae</taxon>
        <taxon>Pediococcus</taxon>
    </lineage>
</organism>
<dbReference type="GO" id="GO:0005524">
    <property type="term" value="F:ATP binding"/>
    <property type="evidence" value="ECO:0007669"/>
    <property type="project" value="UniProtKB-KW"/>
</dbReference>
<evidence type="ECO:0000313" key="13">
    <source>
        <dbReference type="EMBL" id="KRN94287.1"/>
    </source>
</evidence>
<keyword evidence="2" id="KW-0813">Transport</keyword>
<dbReference type="PROSITE" id="PS00211">
    <property type="entry name" value="ABC_TRANSPORTER_1"/>
    <property type="match status" value="1"/>
</dbReference>
<dbReference type="Pfam" id="PF00005">
    <property type="entry name" value="ABC_tran"/>
    <property type="match status" value="1"/>
</dbReference>
<dbReference type="GO" id="GO:0016887">
    <property type="term" value="F:ATP hydrolysis activity"/>
    <property type="evidence" value="ECO:0007669"/>
    <property type="project" value="InterPro"/>
</dbReference>
<comment type="subcellular location">
    <subcellularLocation>
        <location evidence="1">Cell membrane</location>
        <topology evidence="1">Multi-pass membrane protein</topology>
    </subcellularLocation>
</comment>
<dbReference type="InterPro" id="IPR003439">
    <property type="entry name" value="ABC_transporter-like_ATP-bd"/>
</dbReference>
<evidence type="ECO:0000313" key="14">
    <source>
        <dbReference type="Proteomes" id="UP000051859"/>
    </source>
</evidence>